<dbReference type="PANTHER" id="PTHR47153">
    <property type="entry name" value="LACTATE UTILIZATION PROTEIN B"/>
    <property type="match status" value="1"/>
</dbReference>
<dbReference type="InterPro" id="IPR003741">
    <property type="entry name" value="LUD_dom"/>
</dbReference>
<feature type="non-terminal residue" evidence="2">
    <location>
        <position position="164"/>
    </location>
</feature>
<gene>
    <name evidence="2" type="ORF">E6H03_01595</name>
</gene>
<proteinExistence type="predicted"/>
<dbReference type="Pfam" id="PF02589">
    <property type="entry name" value="LUD_dom"/>
    <property type="match status" value="1"/>
</dbReference>
<dbReference type="GO" id="GO:0006089">
    <property type="term" value="P:lactate metabolic process"/>
    <property type="evidence" value="ECO:0007669"/>
    <property type="project" value="InterPro"/>
</dbReference>
<evidence type="ECO:0000259" key="1">
    <source>
        <dbReference type="Pfam" id="PF02589"/>
    </source>
</evidence>
<dbReference type="Proteomes" id="UP000318093">
    <property type="component" value="Unassembled WGS sequence"/>
</dbReference>
<dbReference type="EMBL" id="VBAN01000050">
    <property type="protein sequence ID" value="TMI84682.1"/>
    <property type="molecule type" value="Genomic_DNA"/>
</dbReference>
<accession>A0A537JN31</accession>
<dbReference type="AlphaFoldDB" id="A0A537JN31"/>
<comment type="caution">
    <text evidence="2">The sequence shown here is derived from an EMBL/GenBank/DDBJ whole genome shotgun (WGS) entry which is preliminary data.</text>
</comment>
<sequence>MASGLADASADQARRVVFDGLRPRLAAARHRYPDLQDRVRAIKADALDHLDELVRLATDRLERNGCTVVVARTAEEARQHILGIVGGGTLVKSKSNAAKEIGIVEALESRGVQVVETDLGDRINQLNGTYGGHIIAPAIQITAARVRELFSELAGEVLPEDPEE</sequence>
<protein>
    <submittedName>
        <fullName evidence="2">Lactate utilization protein</fullName>
    </submittedName>
</protein>
<reference evidence="2 3" key="1">
    <citation type="journal article" date="2019" name="Nat. Microbiol.">
        <title>Mediterranean grassland soil C-N compound turnover is dependent on rainfall and depth, and is mediated by genomically divergent microorganisms.</title>
        <authorList>
            <person name="Diamond S."/>
            <person name="Andeer P.F."/>
            <person name="Li Z."/>
            <person name="Crits-Christoph A."/>
            <person name="Burstein D."/>
            <person name="Anantharaman K."/>
            <person name="Lane K.R."/>
            <person name="Thomas B.C."/>
            <person name="Pan C."/>
            <person name="Northen T.R."/>
            <person name="Banfield J.F."/>
        </authorList>
    </citation>
    <scope>NUCLEOTIDE SEQUENCE [LARGE SCALE GENOMIC DNA]</scope>
    <source>
        <strain evidence="2">NP_6</strain>
    </source>
</reference>
<name>A0A537JN31_9BACT</name>
<dbReference type="PANTHER" id="PTHR47153:SF2">
    <property type="entry name" value="LACTATE UTILIZATION PROTEIN B"/>
    <property type="match status" value="1"/>
</dbReference>
<dbReference type="InterPro" id="IPR004452">
    <property type="entry name" value="LutB/LldF"/>
</dbReference>
<evidence type="ECO:0000313" key="2">
    <source>
        <dbReference type="EMBL" id="TMI84682.1"/>
    </source>
</evidence>
<organism evidence="2 3">
    <name type="scientific">Candidatus Segetimicrobium genomatis</name>
    <dbReference type="NCBI Taxonomy" id="2569760"/>
    <lineage>
        <taxon>Bacteria</taxon>
        <taxon>Bacillati</taxon>
        <taxon>Candidatus Sysuimicrobiota</taxon>
        <taxon>Candidatus Sysuimicrobiia</taxon>
        <taxon>Candidatus Sysuimicrobiales</taxon>
        <taxon>Candidatus Segetimicrobiaceae</taxon>
        <taxon>Candidatus Segetimicrobium</taxon>
    </lineage>
</organism>
<evidence type="ECO:0000313" key="3">
    <source>
        <dbReference type="Proteomes" id="UP000318093"/>
    </source>
</evidence>
<feature type="domain" description="LUD" evidence="1">
    <location>
        <begin position="56"/>
        <end position="152"/>
    </location>
</feature>